<dbReference type="PANTHER" id="PTHR45528:SF1">
    <property type="entry name" value="SENSOR HISTIDINE KINASE CPXA"/>
    <property type="match status" value="1"/>
</dbReference>
<dbReference type="SMART" id="SM00387">
    <property type="entry name" value="HATPase_c"/>
    <property type="match status" value="1"/>
</dbReference>
<evidence type="ECO:0000313" key="18">
    <source>
        <dbReference type="EMBL" id="MBI6872774.1"/>
    </source>
</evidence>
<feature type="transmembrane region" description="Helical" evidence="15">
    <location>
        <begin position="12"/>
        <end position="32"/>
    </location>
</feature>
<dbReference type="PROSITE" id="PS50885">
    <property type="entry name" value="HAMP"/>
    <property type="match status" value="1"/>
</dbReference>
<keyword evidence="11 15" id="KW-1133">Transmembrane helix</keyword>
<evidence type="ECO:0000256" key="1">
    <source>
        <dbReference type="ARBA" id="ARBA00000085"/>
    </source>
</evidence>
<comment type="catalytic activity">
    <reaction evidence="1">
        <text>ATP + protein L-histidine = ADP + protein N-phospho-L-histidine.</text>
        <dbReference type="EC" id="2.7.13.3"/>
    </reaction>
</comment>
<dbReference type="Proteomes" id="UP000622687">
    <property type="component" value="Unassembled WGS sequence"/>
</dbReference>
<dbReference type="PANTHER" id="PTHR45528">
    <property type="entry name" value="SENSOR HISTIDINE KINASE CPXA"/>
    <property type="match status" value="1"/>
</dbReference>
<dbReference type="Gene3D" id="6.10.340.10">
    <property type="match status" value="1"/>
</dbReference>
<comment type="caution">
    <text evidence="18">The sequence shown here is derived from an EMBL/GenBank/DDBJ whole genome shotgun (WGS) entry which is preliminary data.</text>
</comment>
<feature type="transmembrane region" description="Helical" evidence="15">
    <location>
        <begin position="173"/>
        <end position="192"/>
    </location>
</feature>
<reference evidence="18" key="1">
    <citation type="submission" date="2020-12" db="EMBL/GenBank/DDBJ databases">
        <title>Clostridium thailandense sp. nov., a novel acetogenic bacterium isolated from peat land soil in Thailand.</title>
        <authorList>
            <person name="Chaikitkaew S."/>
            <person name="Birkeland N.K."/>
        </authorList>
    </citation>
    <scope>NUCLEOTIDE SEQUENCE</scope>
    <source>
        <strain evidence="18">DSM 17425</strain>
    </source>
</reference>
<dbReference type="PRINTS" id="PR00344">
    <property type="entry name" value="BCTRLSENSOR"/>
</dbReference>
<keyword evidence="19" id="KW-1185">Reference proteome</keyword>
<dbReference type="SUPFAM" id="SSF47384">
    <property type="entry name" value="Homodimeric domain of signal transducing histidine kinase"/>
    <property type="match status" value="1"/>
</dbReference>
<dbReference type="InterPro" id="IPR005467">
    <property type="entry name" value="His_kinase_dom"/>
</dbReference>
<keyword evidence="13 15" id="KW-0472">Membrane</keyword>
<dbReference type="Pfam" id="PF02518">
    <property type="entry name" value="HATPase_c"/>
    <property type="match status" value="1"/>
</dbReference>
<dbReference type="GO" id="GO:0000155">
    <property type="term" value="F:phosphorelay sensor kinase activity"/>
    <property type="evidence" value="ECO:0007669"/>
    <property type="project" value="InterPro"/>
</dbReference>
<sequence length="477" mass="54137">MKMSLMKKLSAGFLLAVIGAILIVSFISNYMVGKKFNNYLIDEHKDKVNKIIITAQDLYNDKTGFSNINKDELLRYAVLEEFYIQVKDLSGNIVFDSGNSHLQHRSMMESMMGTMMKSGMGNHSSMNVGEYKEEIHSLVKDKKNIGKIVVGYFGTSYLNQGALTFKMTLNHSFILSGFIALLFGLGVSFILAKQLTKPLVKITKTANEMRTGDLTVRSKVETKTKEIEELSASINYLAETLQNQEMLRKRLTSDMAHEIRTPLTTLKTHVEALLDGIWEPTEERLQSFYDEIERLTSLVDNLRNLAKLEQADLKLNKTKFNLSSELEKVILSFEPLYSKNNHIIISNIDKNVWVYMDKDKLKQIMHNLLSNGYKYLKSQGKVVVELKKEKEGICIKVQDNGIGIPEKDMPYIFERFYRTDLSRSKSTGGSGIGLTITKSLVESHGGKISVESKEEEGSTFIVKLPKQTICEIGKEEW</sequence>
<comment type="subcellular location">
    <subcellularLocation>
        <location evidence="2">Cell membrane</location>
        <topology evidence="2">Multi-pass membrane protein</topology>
    </subcellularLocation>
</comment>
<evidence type="ECO:0000256" key="5">
    <source>
        <dbReference type="ARBA" id="ARBA00022553"/>
    </source>
</evidence>
<dbReference type="CDD" id="cd00082">
    <property type="entry name" value="HisKA"/>
    <property type="match status" value="1"/>
</dbReference>
<protein>
    <recommendedName>
        <fullName evidence="3">histidine kinase</fullName>
        <ecNumber evidence="3">2.7.13.3</ecNumber>
    </recommendedName>
</protein>
<keyword evidence="4" id="KW-1003">Cell membrane</keyword>
<keyword evidence="8" id="KW-0547">Nucleotide-binding</keyword>
<gene>
    <name evidence="18" type="ORF">I6U51_08610</name>
</gene>
<feature type="domain" description="HAMP" evidence="17">
    <location>
        <begin position="193"/>
        <end position="246"/>
    </location>
</feature>
<keyword evidence="9 18" id="KW-0418">Kinase</keyword>
<dbReference type="SMART" id="SM00388">
    <property type="entry name" value="HisKA"/>
    <property type="match status" value="1"/>
</dbReference>
<evidence type="ECO:0000256" key="15">
    <source>
        <dbReference type="SAM" id="Phobius"/>
    </source>
</evidence>
<keyword evidence="12" id="KW-0902">Two-component regulatory system</keyword>
<evidence type="ECO:0000256" key="8">
    <source>
        <dbReference type="ARBA" id="ARBA00022741"/>
    </source>
</evidence>
<keyword evidence="14" id="KW-0175">Coiled coil</keyword>
<keyword evidence="10" id="KW-0067">ATP-binding</keyword>
<name>A0A934M116_9CLOT</name>
<evidence type="ECO:0000256" key="3">
    <source>
        <dbReference type="ARBA" id="ARBA00012438"/>
    </source>
</evidence>
<evidence type="ECO:0000259" key="16">
    <source>
        <dbReference type="PROSITE" id="PS50109"/>
    </source>
</evidence>
<dbReference type="SMART" id="SM00304">
    <property type="entry name" value="HAMP"/>
    <property type="match status" value="1"/>
</dbReference>
<dbReference type="InterPro" id="IPR050398">
    <property type="entry name" value="HssS/ArlS-like"/>
</dbReference>
<dbReference type="AlphaFoldDB" id="A0A934M116"/>
<dbReference type="PROSITE" id="PS50109">
    <property type="entry name" value="HIS_KIN"/>
    <property type="match status" value="1"/>
</dbReference>
<dbReference type="InterPro" id="IPR036890">
    <property type="entry name" value="HATPase_C_sf"/>
</dbReference>
<evidence type="ECO:0000259" key="17">
    <source>
        <dbReference type="PROSITE" id="PS50885"/>
    </source>
</evidence>
<keyword evidence="5" id="KW-0597">Phosphoprotein</keyword>
<dbReference type="EMBL" id="JAEEGB010000008">
    <property type="protein sequence ID" value="MBI6872774.1"/>
    <property type="molecule type" value="Genomic_DNA"/>
</dbReference>
<evidence type="ECO:0000256" key="11">
    <source>
        <dbReference type="ARBA" id="ARBA00022989"/>
    </source>
</evidence>
<evidence type="ECO:0000256" key="10">
    <source>
        <dbReference type="ARBA" id="ARBA00022840"/>
    </source>
</evidence>
<dbReference type="EC" id="2.7.13.3" evidence="3"/>
<dbReference type="SUPFAM" id="SSF55874">
    <property type="entry name" value="ATPase domain of HSP90 chaperone/DNA topoisomerase II/histidine kinase"/>
    <property type="match status" value="1"/>
</dbReference>
<evidence type="ECO:0000256" key="14">
    <source>
        <dbReference type="SAM" id="Coils"/>
    </source>
</evidence>
<dbReference type="Gene3D" id="3.30.565.10">
    <property type="entry name" value="Histidine kinase-like ATPase, C-terminal domain"/>
    <property type="match status" value="1"/>
</dbReference>
<evidence type="ECO:0000256" key="2">
    <source>
        <dbReference type="ARBA" id="ARBA00004651"/>
    </source>
</evidence>
<evidence type="ECO:0000256" key="9">
    <source>
        <dbReference type="ARBA" id="ARBA00022777"/>
    </source>
</evidence>
<dbReference type="InterPro" id="IPR004358">
    <property type="entry name" value="Sig_transdc_His_kin-like_C"/>
</dbReference>
<dbReference type="InterPro" id="IPR003660">
    <property type="entry name" value="HAMP_dom"/>
</dbReference>
<dbReference type="GO" id="GO:0005886">
    <property type="term" value="C:plasma membrane"/>
    <property type="evidence" value="ECO:0007669"/>
    <property type="project" value="UniProtKB-SubCell"/>
</dbReference>
<organism evidence="18 19">
    <name type="scientific">Clostridium aciditolerans</name>
    <dbReference type="NCBI Taxonomy" id="339861"/>
    <lineage>
        <taxon>Bacteria</taxon>
        <taxon>Bacillati</taxon>
        <taxon>Bacillota</taxon>
        <taxon>Clostridia</taxon>
        <taxon>Eubacteriales</taxon>
        <taxon>Clostridiaceae</taxon>
        <taxon>Clostridium</taxon>
    </lineage>
</organism>
<dbReference type="Pfam" id="PF00672">
    <property type="entry name" value="HAMP"/>
    <property type="match status" value="1"/>
</dbReference>
<accession>A0A934M116</accession>
<evidence type="ECO:0000256" key="7">
    <source>
        <dbReference type="ARBA" id="ARBA00022692"/>
    </source>
</evidence>
<feature type="coiled-coil region" evidence="14">
    <location>
        <begin position="285"/>
        <end position="312"/>
    </location>
</feature>
<dbReference type="InterPro" id="IPR003594">
    <property type="entry name" value="HATPase_dom"/>
</dbReference>
<dbReference type="GO" id="GO:0005524">
    <property type="term" value="F:ATP binding"/>
    <property type="evidence" value="ECO:0007669"/>
    <property type="project" value="UniProtKB-KW"/>
</dbReference>
<dbReference type="SUPFAM" id="SSF158472">
    <property type="entry name" value="HAMP domain-like"/>
    <property type="match status" value="1"/>
</dbReference>
<dbReference type="CDD" id="cd00075">
    <property type="entry name" value="HATPase"/>
    <property type="match status" value="1"/>
</dbReference>
<dbReference type="InterPro" id="IPR003661">
    <property type="entry name" value="HisK_dim/P_dom"/>
</dbReference>
<dbReference type="RefSeq" id="WP_211142267.1">
    <property type="nucleotide sequence ID" value="NZ_JAEEGB010000008.1"/>
</dbReference>
<evidence type="ECO:0000313" key="19">
    <source>
        <dbReference type="Proteomes" id="UP000622687"/>
    </source>
</evidence>
<evidence type="ECO:0000256" key="13">
    <source>
        <dbReference type="ARBA" id="ARBA00023136"/>
    </source>
</evidence>
<proteinExistence type="predicted"/>
<evidence type="ECO:0000256" key="4">
    <source>
        <dbReference type="ARBA" id="ARBA00022475"/>
    </source>
</evidence>
<evidence type="ECO:0000256" key="12">
    <source>
        <dbReference type="ARBA" id="ARBA00023012"/>
    </source>
</evidence>
<evidence type="ECO:0000256" key="6">
    <source>
        <dbReference type="ARBA" id="ARBA00022679"/>
    </source>
</evidence>
<keyword evidence="7 15" id="KW-0812">Transmembrane</keyword>
<dbReference type="InterPro" id="IPR036097">
    <property type="entry name" value="HisK_dim/P_sf"/>
</dbReference>
<feature type="domain" description="Histidine kinase" evidence="16">
    <location>
        <begin position="254"/>
        <end position="468"/>
    </location>
</feature>
<keyword evidence="6" id="KW-0808">Transferase</keyword>
<dbReference type="CDD" id="cd06225">
    <property type="entry name" value="HAMP"/>
    <property type="match status" value="1"/>
</dbReference>
<dbReference type="Pfam" id="PF00512">
    <property type="entry name" value="HisKA"/>
    <property type="match status" value="1"/>
</dbReference>
<dbReference type="Gene3D" id="1.10.287.130">
    <property type="match status" value="1"/>
</dbReference>
<dbReference type="FunFam" id="3.30.565.10:FF:000006">
    <property type="entry name" value="Sensor histidine kinase WalK"/>
    <property type="match status" value="1"/>
</dbReference>